<comment type="caution">
    <text evidence="3">The sequence shown here is derived from an EMBL/GenBank/DDBJ whole genome shotgun (WGS) entry which is preliminary data.</text>
</comment>
<dbReference type="OrthoDB" id="9035138at2"/>
<organism evidence="3 4">
    <name type="scientific">Pseudomonas fluorescens</name>
    <dbReference type="NCBI Taxonomy" id="294"/>
    <lineage>
        <taxon>Bacteria</taxon>
        <taxon>Pseudomonadati</taxon>
        <taxon>Pseudomonadota</taxon>
        <taxon>Gammaproteobacteria</taxon>
        <taxon>Pseudomonadales</taxon>
        <taxon>Pseudomonadaceae</taxon>
        <taxon>Pseudomonas</taxon>
    </lineage>
</organism>
<dbReference type="InterPro" id="IPR031613">
    <property type="entry name" value="HrpK"/>
</dbReference>
<dbReference type="RefSeq" id="WP_078739230.1">
    <property type="nucleotide sequence ID" value="NZ_MSDF01000013.1"/>
</dbReference>
<feature type="transmembrane region" description="Helical" evidence="2">
    <location>
        <begin position="1001"/>
        <end position="1020"/>
    </location>
</feature>
<accession>A0A1T2YYL8</accession>
<feature type="transmembrane region" description="Helical" evidence="2">
    <location>
        <begin position="972"/>
        <end position="994"/>
    </location>
</feature>
<dbReference type="Pfam" id="PF16937">
    <property type="entry name" value="T3SS_HrpK1"/>
    <property type="match status" value="1"/>
</dbReference>
<reference evidence="3 4" key="1">
    <citation type="submission" date="2016-12" db="EMBL/GenBank/DDBJ databases">
        <title>Draft genome sequences of seven strains of Pseudomonas fluorescens that produce 4-formylaminooxyvinylglycine.</title>
        <authorList>
            <person name="Okrent R.A."/>
            <person name="Manning V.A."/>
            <person name="Trippe K.M."/>
        </authorList>
    </citation>
    <scope>NUCLEOTIDE SEQUENCE [LARGE SCALE GENOMIC DNA]</scope>
    <source>
        <strain evidence="3 4">P5A</strain>
    </source>
</reference>
<protein>
    <submittedName>
        <fullName evidence="3">Uncharacterized protein</fullName>
    </submittedName>
</protein>
<dbReference type="EMBL" id="MSDF01000013">
    <property type="protein sequence ID" value="OPA97472.1"/>
    <property type="molecule type" value="Genomic_DNA"/>
</dbReference>
<name>A0A1T2YYL8_PSEFL</name>
<dbReference type="Proteomes" id="UP000190965">
    <property type="component" value="Unassembled WGS sequence"/>
</dbReference>
<sequence>MATYKIGTVTPPGNDDALKKVASTFEAAMARAVAGFKDTAKPGNFKVLASGVTDNTKDQKIADVMATGDQEAIKRLNDPNLADISNTGVPLADIASITKISDNVLDLKTRDGQDIIIIKQMTPYLFDGMSSKVDAVNALNASKADGYRIAQAGDTAPGLGDYKAIGPVDEIGPGLIRYETVSGDKVVVSREVNPDLYNQVAGDGQTWGLINDSKNAGYTLADASETGSVSLVGTPEELGHGLIRYETASGDKVIVSQAISPDLYASVVKESNGIFNVGGAVDTNWIDNSQYANPKDWDKIVGNTSGTPTQEERDLDRPRAAAKMLSDNWDKWGMHDRPIDFANPPADLPPEAQACLKYLAGSPSLMNALDSGGLGGSDGVITHSNVDSFVSQSNKDLSAASKSYSIFLSKNPDATELAKENAKSAALVMANISLVSSAGPAMEGPNQRANNGSLTTDNLNAIKNDSGLSPELTGAAGYWSTPGMMRTLDMAGDMPATATADGITQQKNLGAWLENQAPKDDHGVLMMLSNASIRSSVADVDTSKLTQDVLQNPQNYDGKTKTAVMLELSDARARLASSDKVGDGDLYAGITADSQYHLNPTKSKVSDQLDAAVNQLASDPDVKTFMAQNQAGGMKDIVNSDPAIKTEMQHYQDSQINSGNVINTALATKDSNGNPVSLVDGLSLAGTDATLTDMALGGNGTVDLEAIADKSGKSADIAQYFQDHIVSGQDLQNGLAAPNADPMTVIGQYAANASLLKEFLGDKVSAQDSSTVQQYVNQAVSDSLVNGASDDVLKNAFGDANGNFDEAKTTAILNQAMTDNPDMFKDSTGAQIKPQDVISLIRSMWDVNRQTQKISDVLPKAVDGLNLNASDAYKQGLLHIGSALLAGGVLAARSATGGNSPADNAGRVAAGMQFAGLITEGGTKYAKEAGYGMAWKPTPIDPTKPQGIGDFPTGKMVQNTDGLNKLGNLGKIVGGAGSFIGGVFGLISGVNSAFAGDKLNAGFSLTSGALGTGAAVASIIEGGAGLFGVADAAAIAGTFAGVLGWAAAGVGIITSFVFPIIEVVKREKQQDQFFGALVPVLDQYGLTGGPITDADRADEYPPNTNTGFA</sequence>
<keyword evidence="2" id="KW-0812">Transmembrane</keyword>
<feature type="region of interest" description="Disordered" evidence="1">
    <location>
        <begin position="297"/>
        <end position="318"/>
    </location>
</feature>
<evidence type="ECO:0000256" key="2">
    <source>
        <dbReference type="SAM" id="Phobius"/>
    </source>
</evidence>
<keyword evidence="2" id="KW-1133">Transmembrane helix</keyword>
<dbReference type="AlphaFoldDB" id="A0A1T2YYL8"/>
<evidence type="ECO:0000313" key="4">
    <source>
        <dbReference type="Proteomes" id="UP000190965"/>
    </source>
</evidence>
<evidence type="ECO:0000313" key="3">
    <source>
        <dbReference type="EMBL" id="OPA97472.1"/>
    </source>
</evidence>
<proteinExistence type="predicted"/>
<feature type="transmembrane region" description="Helical" evidence="2">
    <location>
        <begin position="1032"/>
        <end position="1061"/>
    </location>
</feature>
<gene>
    <name evidence="3" type="ORF">BFW87_07215</name>
</gene>
<keyword evidence="2" id="KW-0472">Membrane</keyword>
<evidence type="ECO:0000256" key="1">
    <source>
        <dbReference type="SAM" id="MobiDB-lite"/>
    </source>
</evidence>